<dbReference type="EMBL" id="BJHY01000001">
    <property type="protein sequence ID" value="GDY74063.1"/>
    <property type="molecule type" value="Genomic_DNA"/>
</dbReference>
<reference evidence="2 3" key="1">
    <citation type="submission" date="2019-04" db="EMBL/GenBank/DDBJ databases">
        <title>Draft genome sequences of Streptomyces avermitilis ATCC 31267.</title>
        <authorList>
            <person name="Komaki H."/>
            <person name="Tamura T."/>
            <person name="Hosoyama A."/>
        </authorList>
    </citation>
    <scope>NUCLEOTIDE SEQUENCE [LARGE SCALE GENOMIC DNA]</scope>
    <source>
        <strain evidence="2 3">ATCC 31267</strain>
    </source>
</reference>
<evidence type="ECO:0000313" key="4">
    <source>
        <dbReference type="Proteomes" id="UP000302139"/>
    </source>
</evidence>
<dbReference type="EMBL" id="BJHX01000001">
    <property type="protein sequence ID" value="GDY65718.1"/>
    <property type="molecule type" value="Genomic_DNA"/>
</dbReference>
<reference evidence="1 4" key="2">
    <citation type="submission" date="2019-04" db="EMBL/GenBank/DDBJ databases">
        <title>Draft genome sequences of Streptomyces avermitilis NBRC 14893.</title>
        <authorList>
            <person name="Komaki H."/>
            <person name="Tamura T."/>
            <person name="Hosoyama A."/>
        </authorList>
    </citation>
    <scope>NUCLEOTIDE SEQUENCE [LARGE SCALE GENOMIC DNA]</scope>
    <source>
        <strain evidence="1 4">NBRC 14893</strain>
    </source>
</reference>
<protein>
    <submittedName>
        <fullName evidence="1">Uncharacterized protein</fullName>
    </submittedName>
</protein>
<evidence type="ECO:0000313" key="1">
    <source>
        <dbReference type="EMBL" id="GDY65718.1"/>
    </source>
</evidence>
<comment type="caution">
    <text evidence="1">The sequence shown here is derived from an EMBL/GenBank/DDBJ whole genome shotgun (WGS) entry which is preliminary data.</text>
</comment>
<name>A0A4D4M1B3_STRAX</name>
<gene>
    <name evidence="1" type="ORF">SAV14893_051110</name>
    <name evidence="2" type="ORF">SAV31267_035480</name>
</gene>
<proteinExistence type="predicted"/>
<dbReference type="AlphaFoldDB" id="A0A4D4M1B3"/>
<evidence type="ECO:0000313" key="2">
    <source>
        <dbReference type="EMBL" id="GDY74063.1"/>
    </source>
</evidence>
<dbReference type="Proteomes" id="UP000299211">
    <property type="component" value="Unassembled WGS sequence"/>
</dbReference>
<organism evidence="1 4">
    <name type="scientific">Streptomyces avermitilis</name>
    <dbReference type="NCBI Taxonomy" id="33903"/>
    <lineage>
        <taxon>Bacteria</taxon>
        <taxon>Bacillati</taxon>
        <taxon>Actinomycetota</taxon>
        <taxon>Actinomycetes</taxon>
        <taxon>Kitasatosporales</taxon>
        <taxon>Streptomycetaceae</taxon>
        <taxon>Streptomyces</taxon>
    </lineage>
</organism>
<accession>A0A4D4M1B3</accession>
<dbReference type="Proteomes" id="UP000302139">
    <property type="component" value="Unassembled WGS sequence"/>
</dbReference>
<sequence length="64" mass="7293">MSDLRHYLSLSAEELSAPLWTFPPLDVSLVQRARRRVLNADPELYSHALLAEADERVTELAETE</sequence>
<evidence type="ECO:0000313" key="3">
    <source>
        <dbReference type="Proteomes" id="UP000299211"/>
    </source>
</evidence>